<evidence type="ECO:0000256" key="1">
    <source>
        <dbReference type="SAM" id="MobiDB-lite"/>
    </source>
</evidence>
<feature type="compositionally biased region" description="Basic and acidic residues" evidence="1">
    <location>
        <begin position="58"/>
        <end position="71"/>
    </location>
</feature>
<feature type="region of interest" description="Disordered" evidence="1">
    <location>
        <begin position="33"/>
        <end position="92"/>
    </location>
</feature>
<organism evidence="2 3">
    <name type="scientific">Allosediminivita pacifica</name>
    <dbReference type="NCBI Taxonomy" id="1267769"/>
    <lineage>
        <taxon>Bacteria</taxon>
        <taxon>Pseudomonadati</taxon>
        <taxon>Pseudomonadota</taxon>
        <taxon>Alphaproteobacteria</taxon>
        <taxon>Rhodobacterales</taxon>
        <taxon>Paracoccaceae</taxon>
        <taxon>Allosediminivita</taxon>
    </lineage>
</organism>
<name>A0A2T6AQH4_9RHOB</name>
<dbReference type="EMBL" id="QBKN01000018">
    <property type="protein sequence ID" value="PTX46079.1"/>
    <property type="molecule type" value="Genomic_DNA"/>
</dbReference>
<comment type="caution">
    <text evidence="2">The sequence shown here is derived from an EMBL/GenBank/DDBJ whole genome shotgun (WGS) entry which is preliminary data.</text>
</comment>
<proteinExistence type="predicted"/>
<reference evidence="2 3" key="1">
    <citation type="submission" date="2018-04" db="EMBL/GenBank/DDBJ databases">
        <title>Genomic Encyclopedia of Archaeal and Bacterial Type Strains, Phase II (KMG-II): from individual species to whole genera.</title>
        <authorList>
            <person name="Goeker M."/>
        </authorList>
    </citation>
    <scope>NUCLEOTIDE SEQUENCE [LARGE SCALE GENOMIC DNA]</scope>
    <source>
        <strain evidence="2 3">DSM 29329</strain>
    </source>
</reference>
<evidence type="ECO:0000313" key="2">
    <source>
        <dbReference type="EMBL" id="PTX46079.1"/>
    </source>
</evidence>
<gene>
    <name evidence="2" type="ORF">C8N44_11855</name>
</gene>
<protein>
    <submittedName>
        <fullName evidence="2">Uncharacterized protein</fullName>
    </submittedName>
</protein>
<accession>A0A2T6AQH4</accession>
<dbReference type="Proteomes" id="UP000244069">
    <property type="component" value="Unassembled WGS sequence"/>
</dbReference>
<dbReference type="AlphaFoldDB" id="A0A2T6AQH4"/>
<keyword evidence="3" id="KW-1185">Reference proteome</keyword>
<sequence>MICASNVPGPGHQATLIEVIALKPSGNLDLPEIDPSRMSRNGPQTCEIVMGKGNNRRGNKEVKKPKQDKPKALATANSGAVKPLSLGEKKGR</sequence>
<evidence type="ECO:0000313" key="3">
    <source>
        <dbReference type="Proteomes" id="UP000244069"/>
    </source>
</evidence>